<dbReference type="AlphaFoldDB" id="A0A7W4YRK9"/>
<reference evidence="1 2" key="1">
    <citation type="submission" date="2020-08" db="EMBL/GenBank/DDBJ databases">
        <title>Genomic Encyclopedia of Type Strains, Phase IV (KMG-V): Genome sequencing to study the core and pangenomes of soil and plant-associated prokaryotes.</title>
        <authorList>
            <person name="Whitman W."/>
        </authorList>
    </citation>
    <scope>NUCLEOTIDE SEQUENCE [LARGE SCALE GENOMIC DNA]</scope>
    <source>
        <strain evidence="1 2">SLV-2362</strain>
    </source>
</reference>
<accession>A0A7W4YRK9</accession>
<proteinExistence type="predicted"/>
<evidence type="ECO:0000313" key="2">
    <source>
        <dbReference type="Proteomes" id="UP000578036"/>
    </source>
</evidence>
<organism evidence="1 2">
    <name type="scientific">Cupriavidus alkaliphilus</name>
    <dbReference type="NCBI Taxonomy" id="942866"/>
    <lineage>
        <taxon>Bacteria</taxon>
        <taxon>Pseudomonadati</taxon>
        <taxon>Pseudomonadota</taxon>
        <taxon>Betaproteobacteria</taxon>
        <taxon>Burkholderiales</taxon>
        <taxon>Burkholderiaceae</taxon>
        <taxon>Cupriavidus</taxon>
    </lineage>
</organism>
<sequence length="175" mass="19793">MDALKRDLPNFPDEVSTDWLLPYAKSEGWPPLEDEDGMPMKRWRYLLGMRPLRFYRSLSWTLENRSLVPDTLADGEVGKINGLLRAGLLGEQNEYSAISNSRERLTSILQYTLAHGRLPKAPALIQEASGLRIMDGNHRIAVYVYLTGFGGHFTPQYPLEPRQDFWIATPAATGS</sequence>
<gene>
    <name evidence="1" type="ORF">FHX61_002752</name>
</gene>
<dbReference type="RefSeq" id="WP_183299467.1">
    <property type="nucleotide sequence ID" value="NZ_JACHWF010000003.1"/>
</dbReference>
<protein>
    <submittedName>
        <fullName evidence="1">Uncharacterized protein</fullName>
    </submittedName>
</protein>
<comment type="caution">
    <text evidence="1">The sequence shown here is derived from an EMBL/GenBank/DDBJ whole genome shotgun (WGS) entry which is preliminary data.</text>
</comment>
<evidence type="ECO:0000313" key="1">
    <source>
        <dbReference type="EMBL" id="MBB3008099.1"/>
    </source>
</evidence>
<keyword evidence="2" id="KW-1185">Reference proteome</keyword>
<dbReference type="Proteomes" id="UP000578036">
    <property type="component" value="Unassembled WGS sequence"/>
</dbReference>
<name>A0A7W4YRK9_9BURK</name>
<dbReference type="EMBL" id="JACHWF010000003">
    <property type="protein sequence ID" value="MBB3008099.1"/>
    <property type="molecule type" value="Genomic_DNA"/>
</dbReference>